<organism evidence="3 4">
    <name type="scientific">Terrybacteria sp. (strain RIFCSPHIGHO2_01_FULL_58_15)</name>
    <dbReference type="NCBI Taxonomy" id="1802363"/>
    <lineage>
        <taxon>Bacteria</taxon>
        <taxon>Candidatus Terryibacteriota</taxon>
    </lineage>
</organism>
<name>A0A1G2PJI2_TERXR</name>
<proteinExistence type="predicted"/>
<evidence type="ECO:0000256" key="1">
    <source>
        <dbReference type="SAM" id="Phobius"/>
    </source>
</evidence>
<feature type="transmembrane region" description="Helical" evidence="1">
    <location>
        <begin position="20"/>
        <end position="44"/>
    </location>
</feature>
<gene>
    <name evidence="3" type="ORF">A2682_03985</name>
</gene>
<protein>
    <recommendedName>
        <fullName evidence="2">DUF4015 domain-containing protein</fullName>
    </recommendedName>
</protein>
<dbReference type="SUPFAM" id="SSF51445">
    <property type="entry name" value="(Trans)glycosidases"/>
    <property type="match status" value="1"/>
</dbReference>
<reference evidence="3 4" key="1">
    <citation type="journal article" date="2016" name="Nat. Commun.">
        <title>Thousands of microbial genomes shed light on interconnected biogeochemical processes in an aquifer system.</title>
        <authorList>
            <person name="Anantharaman K."/>
            <person name="Brown C.T."/>
            <person name="Hug L.A."/>
            <person name="Sharon I."/>
            <person name="Castelle C.J."/>
            <person name="Probst A.J."/>
            <person name="Thomas B.C."/>
            <person name="Singh A."/>
            <person name="Wilkins M.J."/>
            <person name="Karaoz U."/>
            <person name="Brodie E.L."/>
            <person name="Williams K.H."/>
            <person name="Hubbard S.S."/>
            <person name="Banfield J.F."/>
        </authorList>
    </citation>
    <scope>NUCLEOTIDE SEQUENCE [LARGE SCALE GENOMIC DNA]</scope>
    <source>
        <strain evidence="4">RIFCSPHIGHO2_01_FULL_58_15</strain>
    </source>
</reference>
<evidence type="ECO:0000259" key="2">
    <source>
        <dbReference type="Pfam" id="PF13200"/>
    </source>
</evidence>
<dbReference type="EMBL" id="MHST01000020">
    <property type="protein sequence ID" value="OHA48447.1"/>
    <property type="molecule type" value="Genomic_DNA"/>
</dbReference>
<keyword evidence="1" id="KW-0812">Transmembrane</keyword>
<dbReference type="InterPro" id="IPR025275">
    <property type="entry name" value="DUF4015"/>
</dbReference>
<keyword evidence="1" id="KW-1133">Transmembrane helix</keyword>
<evidence type="ECO:0000313" key="3">
    <source>
        <dbReference type="EMBL" id="OHA48447.1"/>
    </source>
</evidence>
<accession>A0A1G2PJI2</accession>
<dbReference type="STRING" id="1802363.A2682_03985"/>
<sequence length="395" mass="43565">MNMKGSMRVRAPFSSSRDQWSLAGALILVAVTPVLFFSFFRMAWVAGDQLSAQVLMPIPRVMRVPPQPVRGIYLTAHTAGIPDRREALFSLVDRSELNSVVIDLKNADGTLAYATTLPFANEYGLVAERAYAIEPVLSDARKRGIWTIGRLVVAEDLALVRARPDLALRRRDGGVWKTRRGVPWLDPTKDAVWEYAAALARDALRRGFDEVQFDYVRFPSDGALADAVFSEWSAEAGVPRYAIIGRHFRSLRSALGDDAVLSVDLFGMTMLRTATPEDDLGIGQRLADALPVFDAVSPMVYPSHYPAGFEGYANPAARPADVVAASLDAAVPMLGGSFRKIRPWLQDFDLGARYTPGMVRVQIDAVEVRGAAGWLLWNPANRYSESALRRENEIP</sequence>
<dbReference type="Proteomes" id="UP000178690">
    <property type="component" value="Unassembled WGS sequence"/>
</dbReference>
<dbReference type="Pfam" id="PF13200">
    <property type="entry name" value="DUF4015"/>
    <property type="match status" value="1"/>
</dbReference>
<dbReference type="InterPro" id="IPR017853">
    <property type="entry name" value="GH"/>
</dbReference>
<dbReference type="AlphaFoldDB" id="A0A1G2PJI2"/>
<evidence type="ECO:0000313" key="4">
    <source>
        <dbReference type="Proteomes" id="UP000178690"/>
    </source>
</evidence>
<feature type="domain" description="DUF4015" evidence="2">
    <location>
        <begin position="71"/>
        <end position="383"/>
    </location>
</feature>
<keyword evidence="1" id="KW-0472">Membrane</keyword>
<comment type="caution">
    <text evidence="3">The sequence shown here is derived from an EMBL/GenBank/DDBJ whole genome shotgun (WGS) entry which is preliminary data.</text>
</comment>